<evidence type="ECO:0000313" key="2">
    <source>
        <dbReference type="EMBL" id="OEH78004.1"/>
    </source>
</evidence>
<feature type="region of interest" description="Disordered" evidence="1">
    <location>
        <begin position="1"/>
        <end position="99"/>
    </location>
</feature>
<dbReference type="EMBL" id="JROU02000906">
    <property type="protein sequence ID" value="OEH78004.1"/>
    <property type="molecule type" value="Genomic_DNA"/>
</dbReference>
<comment type="caution">
    <text evidence="2">The sequence shown here is derived from an EMBL/GenBank/DDBJ whole genome shotgun (WGS) entry which is preliminary data.</text>
</comment>
<feature type="compositionally biased region" description="Low complexity" evidence="1">
    <location>
        <begin position="48"/>
        <end position="65"/>
    </location>
</feature>
<dbReference type="VEuPathDB" id="ToxoDB:LOC34624430"/>
<evidence type="ECO:0000256" key="1">
    <source>
        <dbReference type="SAM" id="MobiDB-lite"/>
    </source>
</evidence>
<proteinExistence type="predicted"/>
<dbReference type="AlphaFoldDB" id="A0A1D3D3H3"/>
<protein>
    <submittedName>
        <fullName evidence="2">Uncharacterized protein</fullName>
    </submittedName>
</protein>
<name>A0A1D3D3H3_9EIME</name>
<keyword evidence="3" id="KW-1185">Reference proteome</keyword>
<dbReference type="InParanoid" id="A0A1D3D3H3"/>
<gene>
    <name evidence="2" type="ORF">cyc_06481</name>
</gene>
<sequence length="265" mass="28490">MQQRIAAQTHAPFFPEGKEQSSQNPEDKRMILFPAAEAAAAGKGGGFPADADAPADSSSAASDHASAAKRVETPLSHELMTAESSAEETAAPAVDAPPDREQLAGAVDKESSIRKEALLYEQQPHPHRQPTPQQLCFLHDALPNQNVSLQLDRVESWLLRVSVALTDGSSRVPQGPPVELPGGPPTEAAPILLQEKVELPLLSDPLAAARGTILPISLGNRLHLAEAEELLQEGLLLQQIVGVSQQLQQLQHRVRQSRHSCDDSW</sequence>
<accession>A0A1D3D3H3</accession>
<dbReference type="VEuPathDB" id="ToxoDB:cyc_06481"/>
<reference evidence="2 3" key="1">
    <citation type="journal article" date="2016" name="BMC Genomics">
        <title>Comparative genomics reveals Cyclospora cayetanensis possesses coccidia-like metabolism and invasion components but unique surface antigens.</title>
        <authorList>
            <person name="Liu S."/>
            <person name="Wang L."/>
            <person name="Zheng H."/>
            <person name="Xu Z."/>
            <person name="Roellig D.M."/>
            <person name="Li N."/>
            <person name="Frace M.A."/>
            <person name="Tang K."/>
            <person name="Arrowood M.J."/>
            <person name="Moss D.M."/>
            <person name="Zhang L."/>
            <person name="Feng Y."/>
            <person name="Xiao L."/>
        </authorList>
    </citation>
    <scope>NUCLEOTIDE SEQUENCE [LARGE SCALE GENOMIC DNA]</scope>
    <source>
        <strain evidence="2 3">CHN_HEN01</strain>
    </source>
</reference>
<dbReference type="Proteomes" id="UP000095192">
    <property type="component" value="Unassembled WGS sequence"/>
</dbReference>
<feature type="compositionally biased region" description="Low complexity" evidence="1">
    <location>
        <begin position="81"/>
        <end position="91"/>
    </location>
</feature>
<organism evidence="2 3">
    <name type="scientific">Cyclospora cayetanensis</name>
    <dbReference type="NCBI Taxonomy" id="88456"/>
    <lineage>
        <taxon>Eukaryota</taxon>
        <taxon>Sar</taxon>
        <taxon>Alveolata</taxon>
        <taxon>Apicomplexa</taxon>
        <taxon>Conoidasida</taxon>
        <taxon>Coccidia</taxon>
        <taxon>Eucoccidiorida</taxon>
        <taxon>Eimeriorina</taxon>
        <taxon>Eimeriidae</taxon>
        <taxon>Cyclospora</taxon>
    </lineage>
</organism>
<evidence type="ECO:0000313" key="3">
    <source>
        <dbReference type="Proteomes" id="UP000095192"/>
    </source>
</evidence>